<feature type="region of interest" description="Disordered" evidence="1">
    <location>
        <begin position="1"/>
        <end position="21"/>
    </location>
</feature>
<dbReference type="GO" id="GO:0016811">
    <property type="term" value="F:hydrolase activity, acting on carbon-nitrogen (but not peptide) bonds, in linear amides"/>
    <property type="evidence" value="ECO:0007669"/>
    <property type="project" value="InterPro"/>
</dbReference>
<dbReference type="Gene3D" id="3.40.50.880">
    <property type="match status" value="1"/>
</dbReference>
<dbReference type="PANTHER" id="PTHR43235:SF1">
    <property type="entry name" value="GLUTAMINE AMIDOTRANSFERASE PB2B2.05-RELATED"/>
    <property type="match status" value="1"/>
</dbReference>
<dbReference type="SUPFAM" id="SSF52317">
    <property type="entry name" value="Class I glutamine amidotransferase-like"/>
    <property type="match status" value="1"/>
</dbReference>
<dbReference type="PROSITE" id="PS51273">
    <property type="entry name" value="GATASE_TYPE_1"/>
    <property type="match status" value="1"/>
</dbReference>
<organism evidence="2">
    <name type="scientific">marine metagenome</name>
    <dbReference type="NCBI Taxonomy" id="408172"/>
    <lineage>
        <taxon>unclassified sequences</taxon>
        <taxon>metagenomes</taxon>
        <taxon>ecological metagenomes</taxon>
    </lineage>
</organism>
<feature type="non-terminal residue" evidence="2">
    <location>
        <position position="179"/>
    </location>
</feature>
<gene>
    <name evidence="2" type="ORF">METZ01_LOCUS499089</name>
</gene>
<dbReference type="InterPro" id="IPR044668">
    <property type="entry name" value="PuuD-like"/>
</dbReference>
<reference evidence="2" key="1">
    <citation type="submission" date="2018-05" db="EMBL/GenBank/DDBJ databases">
        <authorList>
            <person name="Lanie J.A."/>
            <person name="Ng W.-L."/>
            <person name="Kazmierczak K.M."/>
            <person name="Andrzejewski T.M."/>
            <person name="Davidsen T.M."/>
            <person name="Wayne K.J."/>
            <person name="Tettelin H."/>
            <person name="Glass J.I."/>
            <person name="Rusch D."/>
            <person name="Podicherti R."/>
            <person name="Tsui H.-C.T."/>
            <person name="Winkler M.E."/>
        </authorList>
    </citation>
    <scope>NUCLEOTIDE SEQUENCE</scope>
</reference>
<dbReference type="InterPro" id="IPR029062">
    <property type="entry name" value="Class_I_gatase-like"/>
</dbReference>
<proteinExistence type="predicted"/>
<name>A0A383DPR8_9ZZZZ</name>
<dbReference type="InterPro" id="IPR011697">
    <property type="entry name" value="Peptidase_C26"/>
</dbReference>
<protein>
    <submittedName>
        <fullName evidence="2">Uncharacterized protein</fullName>
    </submittedName>
</protein>
<dbReference type="AlphaFoldDB" id="A0A383DPR8"/>
<dbReference type="PANTHER" id="PTHR43235">
    <property type="entry name" value="GLUTAMINE AMIDOTRANSFERASE PB2B2.05-RELATED"/>
    <property type="match status" value="1"/>
</dbReference>
<evidence type="ECO:0000313" key="2">
    <source>
        <dbReference type="EMBL" id="SVE46235.1"/>
    </source>
</evidence>
<dbReference type="Pfam" id="PF07722">
    <property type="entry name" value="Peptidase_C26"/>
    <property type="match status" value="1"/>
</dbReference>
<sequence>MQMDAPVIGITTSYESDDRTDSSRLTLESGYVSAVERAGGVPIIIPVLSSMEAMRVSLTRVNGLIMPGGPGIADGLIGPLPDDLPETAPERKQSDLYAYETAGQAELPILGICYGMQFINARFGGTIYGDVQREIGVGPHHPKRSDEEPLTHGVTIESGSRLREIVEQPADVNSYHIQA</sequence>
<dbReference type="GO" id="GO:0005829">
    <property type="term" value="C:cytosol"/>
    <property type="evidence" value="ECO:0007669"/>
    <property type="project" value="TreeGrafter"/>
</dbReference>
<dbReference type="EMBL" id="UINC01218974">
    <property type="protein sequence ID" value="SVE46235.1"/>
    <property type="molecule type" value="Genomic_DNA"/>
</dbReference>
<evidence type="ECO:0000256" key="1">
    <source>
        <dbReference type="SAM" id="MobiDB-lite"/>
    </source>
</evidence>
<accession>A0A383DPR8</accession>